<dbReference type="Gene3D" id="3.30.70.2970">
    <property type="entry name" value="Protein of unknown function (DUF541), domain 2"/>
    <property type="match status" value="1"/>
</dbReference>
<feature type="signal peptide" evidence="1">
    <location>
        <begin position="1"/>
        <end position="21"/>
    </location>
</feature>
<dbReference type="AlphaFoldDB" id="A0A1H7V3S5"/>
<sequence>MKLQKYWVILPLITATFTALAEEKTDQKYQSTFHFSTEVRRTVDKDLMFASVYSRKTGESLAKLRTFVSKNLNEVLELAKQYPTIEVEATGIQNYPHYKKEKVKGWEAQGDIRFKSKDFEAMEKLLNGLGDEIALNSIDFSVSPEKMAVLEDEMTAEMIQKLQHKADIIKKGLNAKSYILSNIQLDSVNNRPRQLYRGQMAQMTYASKSSFQDEDSLPLEAGKETIVTRASGTVKFKQ</sequence>
<dbReference type="PANTHER" id="PTHR34387">
    <property type="entry name" value="SLR1258 PROTEIN"/>
    <property type="match status" value="1"/>
</dbReference>
<organism evidence="3 4">
    <name type="scientific">Phocoenobacter skyensis</name>
    <dbReference type="NCBI Taxonomy" id="97481"/>
    <lineage>
        <taxon>Bacteria</taxon>
        <taxon>Pseudomonadati</taxon>
        <taxon>Pseudomonadota</taxon>
        <taxon>Gammaproteobacteria</taxon>
        <taxon>Pasteurellales</taxon>
        <taxon>Pasteurellaceae</taxon>
        <taxon>Phocoenobacter</taxon>
    </lineage>
</organism>
<keyword evidence="1" id="KW-0732">Signal</keyword>
<dbReference type="EMBL" id="FOBN01000003">
    <property type="protein sequence ID" value="SEM03387.1"/>
    <property type="molecule type" value="Genomic_DNA"/>
</dbReference>
<feature type="chain" id="PRO_5011519777" evidence="1">
    <location>
        <begin position="22"/>
        <end position="238"/>
    </location>
</feature>
<evidence type="ECO:0000313" key="3">
    <source>
        <dbReference type="EMBL" id="SEM03387.1"/>
    </source>
</evidence>
<dbReference type="GO" id="GO:0006974">
    <property type="term" value="P:DNA damage response"/>
    <property type="evidence" value="ECO:0007669"/>
    <property type="project" value="TreeGrafter"/>
</dbReference>
<dbReference type="Gene3D" id="3.30.110.170">
    <property type="entry name" value="Protein of unknown function (DUF541), domain 1"/>
    <property type="match status" value="1"/>
</dbReference>
<proteinExistence type="predicted"/>
<dbReference type="STRING" id="97481.SAMN05444853_103132"/>
<evidence type="ECO:0000313" key="4">
    <source>
        <dbReference type="Proteomes" id="UP000198883"/>
    </source>
</evidence>
<dbReference type="InterPro" id="IPR052022">
    <property type="entry name" value="26kDa_periplasmic_antigen"/>
</dbReference>
<dbReference type="OrthoDB" id="7062395at2"/>
<gene>
    <name evidence="2" type="ORF">QJT92_00660</name>
    <name evidence="3" type="ORF">SAMN05444853_103132</name>
</gene>
<dbReference type="GeneID" id="83545214"/>
<dbReference type="Proteomes" id="UP001224812">
    <property type="component" value="Unassembled WGS sequence"/>
</dbReference>
<keyword evidence="5" id="KW-1185">Reference proteome</keyword>
<dbReference type="PANTHER" id="PTHR34387:SF1">
    <property type="entry name" value="PERIPLASMIC IMMUNOGENIC PROTEIN"/>
    <property type="match status" value="1"/>
</dbReference>
<dbReference type="EMBL" id="JASAVS010000001">
    <property type="protein sequence ID" value="MDP8084442.1"/>
    <property type="molecule type" value="Genomic_DNA"/>
</dbReference>
<protein>
    <submittedName>
        <fullName evidence="3">Predicted secreted protein</fullName>
    </submittedName>
    <submittedName>
        <fullName evidence="2">SIMPL domain-containing protein</fullName>
    </submittedName>
</protein>
<evidence type="ECO:0000313" key="2">
    <source>
        <dbReference type="EMBL" id="MDP8084442.1"/>
    </source>
</evidence>
<reference evidence="3" key="2">
    <citation type="submission" date="2016-10" db="EMBL/GenBank/DDBJ databases">
        <authorList>
            <person name="de Groot N.N."/>
        </authorList>
    </citation>
    <scope>NUCLEOTIDE SEQUENCE [LARGE SCALE GENOMIC DNA]</scope>
    <source>
        <strain evidence="3">DSM 24204</strain>
    </source>
</reference>
<dbReference type="Pfam" id="PF04402">
    <property type="entry name" value="SIMPL"/>
    <property type="match status" value="1"/>
</dbReference>
<dbReference type="RefSeq" id="WP_090920476.1">
    <property type="nucleotide sequence ID" value="NZ_CP016180.1"/>
</dbReference>
<dbReference type="InterPro" id="IPR007497">
    <property type="entry name" value="SIMPL/DUF541"/>
</dbReference>
<name>A0A1H7V3S5_9PAST</name>
<reference evidence="2 5" key="3">
    <citation type="journal article" date="2023" name="Front. Microbiol.">
        <title>Phylogeography and host specificity of Pasteurellaceae pathogenic to sea-farmed fish in the north-east Atlantic.</title>
        <authorList>
            <person name="Gulla S."/>
            <person name="Colquhoun D.J."/>
            <person name="Olsen A.B."/>
            <person name="Spilsberg B."/>
            <person name="Lagesen K."/>
            <person name="Aakesson C.P."/>
            <person name="Strom S."/>
            <person name="Manji F."/>
            <person name="Birkbeck T.H."/>
            <person name="Nilsen H.K."/>
        </authorList>
    </citation>
    <scope>NUCLEOTIDE SEQUENCE [LARGE SCALE GENOMIC DNA]</scope>
    <source>
        <strain evidence="2 5">VIO11850</strain>
    </source>
</reference>
<evidence type="ECO:0000256" key="1">
    <source>
        <dbReference type="SAM" id="SignalP"/>
    </source>
</evidence>
<reference evidence="4" key="1">
    <citation type="submission" date="2016-10" db="EMBL/GenBank/DDBJ databases">
        <authorList>
            <person name="Varghese N."/>
            <person name="Submissions S."/>
        </authorList>
    </citation>
    <scope>NUCLEOTIDE SEQUENCE [LARGE SCALE GENOMIC DNA]</scope>
    <source>
        <strain evidence="4">DSM 24204</strain>
    </source>
</reference>
<evidence type="ECO:0000313" key="5">
    <source>
        <dbReference type="Proteomes" id="UP001224812"/>
    </source>
</evidence>
<accession>A0A1H7V3S5</accession>
<dbReference type="Proteomes" id="UP000198883">
    <property type="component" value="Unassembled WGS sequence"/>
</dbReference>